<evidence type="ECO:0000313" key="7">
    <source>
        <dbReference type="Proteomes" id="UP000199503"/>
    </source>
</evidence>
<dbReference type="GO" id="GO:0016620">
    <property type="term" value="F:oxidoreductase activity, acting on the aldehyde or oxo group of donors, NAD or NADP as acceptor"/>
    <property type="evidence" value="ECO:0007669"/>
    <property type="project" value="InterPro"/>
</dbReference>
<gene>
    <name evidence="6" type="ORF">SAMN04488000_105134</name>
</gene>
<dbReference type="InterPro" id="IPR016162">
    <property type="entry name" value="Ald_DH_N"/>
</dbReference>
<dbReference type="PANTHER" id="PTHR42804:SF1">
    <property type="entry name" value="ALDEHYDE DEHYDROGENASE-RELATED"/>
    <property type="match status" value="1"/>
</dbReference>
<dbReference type="InterPro" id="IPR016161">
    <property type="entry name" value="Ald_DH/histidinol_DH"/>
</dbReference>
<evidence type="ECO:0000313" key="6">
    <source>
        <dbReference type="EMBL" id="SEQ92982.1"/>
    </source>
</evidence>
<dbReference type="SUPFAM" id="SSF53720">
    <property type="entry name" value="ALDH-like"/>
    <property type="match status" value="1"/>
</dbReference>
<dbReference type="Gene3D" id="3.40.309.10">
    <property type="entry name" value="Aldehyde Dehydrogenase, Chain A, domain 2"/>
    <property type="match status" value="1"/>
</dbReference>
<evidence type="ECO:0000259" key="5">
    <source>
        <dbReference type="Pfam" id="PF00171"/>
    </source>
</evidence>
<dbReference type="PROSITE" id="PS00687">
    <property type="entry name" value="ALDEHYDE_DEHYDR_GLU"/>
    <property type="match status" value="1"/>
</dbReference>
<dbReference type="Pfam" id="PF00171">
    <property type="entry name" value="Aldedh"/>
    <property type="match status" value="1"/>
</dbReference>
<organism evidence="6 7">
    <name type="scientific">Lentzea albida</name>
    <dbReference type="NCBI Taxonomy" id="65499"/>
    <lineage>
        <taxon>Bacteria</taxon>
        <taxon>Bacillati</taxon>
        <taxon>Actinomycetota</taxon>
        <taxon>Actinomycetes</taxon>
        <taxon>Pseudonocardiales</taxon>
        <taxon>Pseudonocardiaceae</taxon>
        <taxon>Lentzea</taxon>
    </lineage>
</organism>
<evidence type="ECO:0000256" key="3">
    <source>
        <dbReference type="PROSITE-ProRule" id="PRU10007"/>
    </source>
</evidence>
<dbReference type="CDD" id="cd07139">
    <property type="entry name" value="ALDH_AldA-Rv0768"/>
    <property type="match status" value="1"/>
</dbReference>
<dbReference type="OrthoDB" id="6882680at2"/>
<dbReference type="RefSeq" id="WP_089916113.1">
    <property type="nucleotide sequence ID" value="NZ_FOFV01000005.1"/>
</dbReference>
<evidence type="ECO:0000256" key="2">
    <source>
        <dbReference type="ARBA" id="ARBA00023002"/>
    </source>
</evidence>
<dbReference type="STRING" id="65499.SAMN04488000_105134"/>
<dbReference type="InterPro" id="IPR016163">
    <property type="entry name" value="Ald_DH_C"/>
</dbReference>
<dbReference type="InterPro" id="IPR029510">
    <property type="entry name" value="Ald_DH_CS_GLU"/>
</dbReference>
<reference evidence="7" key="1">
    <citation type="submission" date="2016-10" db="EMBL/GenBank/DDBJ databases">
        <authorList>
            <person name="Varghese N."/>
            <person name="Submissions S."/>
        </authorList>
    </citation>
    <scope>NUCLEOTIDE SEQUENCE [LARGE SCALE GENOMIC DNA]</scope>
    <source>
        <strain evidence="7">DSM 44437</strain>
    </source>
</reference>
<dbReference type="PANTHER" id="PTHR42804">
    <property type="entry name" value="ALDEHYDE DEHYDROGENASE"/>
    <property type="match status" value="1"/>
</dbReference>
<sequence>MNPHHDALFIGGEWVAPRSTARITVIGSSTEEVLGSVPDGNEQDVDAAVAAARAAFDDPTGWSSWEPGRRADALYRLAEALEKRAAEITRAVSAQNGMTITLAQGIEGGLPGVLLRYYADLVRDGSGEEVRQAMTGGLTRIRKEPIGVVAAIVPWNAPQLLSATKYAPGLAAGCTFVLKPSPETVLDAVLFAEAVDEAGLPPGVVNVVPAGRQVGAYLVAHPGVDKVAFTGSTAAGRQIAAACGALLRPVTLELGGKSAAIVLDDADLGIAIGEQFVNATLLANGQACFASTRVLAPRSRYDEVVDAVSTVVGGLTVGDPLDPNTQVGPMASARQRSRVEGYIAKGRSDGARLIVGGSRPAGLDRGFYVEPTVFADVDNADMIAREEIFGPVLSIVAYDDVDDAIRIANDSEYGLGGSVWTDDEERGLEVARRIRTGTIGINHYTVDPASPFGGVKASGMGREFGPEALLNYQQLKSIYL</sequence>
<evidence type="ECO:0000256" key="1">
    <source>
        <dbReference type="ARBA" id="ARBA00009986"/>
    </source>
</evidence>
<protein>
    <submittedName>
        <fullName evidence="6">Acyl-CoA reductase</fullName>
    </submittedName>
</protein>
<keyword evidence="2 4" id="KW-0560">Oxidoreductase</keyword>
<dbReference type="Gene3D" id="3.40.605.10">
    <property type="entry name" value="Aldehyde Dehydrogenase, Chain A, domain 1"/>
    <property type="match status" value="1"/>
</dbReference>
<evidence type="ECO:0000256" key="4">
    <source>
        <dbReference type="RuleBase" id="RU003345"/>
    </source>
</evidence>
<dbReference type="EMBL" id="FOFV01000005">
    <property type="protein sequence ID" value="SEQ92982.1"/>
    <property type="molecule type" value="Genomic_DNA"/>
</dbReference>
<dbReference type="InterPro" id="IPR015590">
    <property type="entry name" value="Aldehyde_DH_dom"/>
</dbReference>
<dbReference type="FunFam" id="3.40.605.10:FF:000007">
    <property type="entry name" value="NAD/NADP-dependent betaine aldehyde dehydrogenase"/>
    <property type="match status" value="1"/>
</dbReference>
<name>A0A1H9K1H5_9PSEU</name>
<feature type="active site" evidence="3">
    <location>
        <position position="253"/>
    </location>
</feature>
<keyword evidence="7" id="KW-1185">Reference proteome</keyword>
<proteinExistence type="inferred from homology"/>
<dbReference type="AlphaFoldDB" id="A0A1H9K1H5"/>
<dbReference type="Proteomes" id="UP000199503">
    <property type="component" value="Unassembled WGS sequence"/>
</dbReference>
<comment type="similarity">
    <text evidence="1 4">Belongs to the aldehyde dehydrogenase family.</text>
</comment>
<feature type="domain" description="Aldehyde dehydrogenase" evidence="5">
    <location>
        <begin position="14"/>
        <end position="478"/>
    </location>
</feature>
<dbReference type="FunFam" id="3.40.309.10:FF:000012">
    <property type="entry name" value="Betaine aldehyde dehydrogenase"/>
    <property type="match status" value="1"/>
</dbReference>
<accession>A0A1H9K1H5</accession>